<keyword evidence="2" id="KW-0238">DNA-binding</keyword>
<dbReference type="PRINTS" id="PR00778">
    <property type="entry name" value="HTHARSR"/>
</dbReference>
<keyword evidence="6" id="KW-1185">Reference proteome</keyword>
<evidence type="ECO:0000313" key="6">
    <source>
        <dbReference type="Proteomes" id="UP000608522"/>
    </source>
</evidence>
<dbReference type="InterPro" id="IPR036388">
    <property type="entry name" value="WH-like_DNA-bd_sf"/>
</dbReference>
<evidence type="ECO:0000256" key="3">
    <source>
        <dbReference type="ARBA" id="ARBA00023163"/>
    </source>
</evidence>
<name>A0ABQ3TD04_9ACTN</name>
<sequence>MSGLYEIFEWSGRVRTRTAYSGVMPAAAAEPTHPAADRIELVEVLAALGHPVRLEIVRKLASGEEAFCGEVVPDLPRSSVTHHLKTLRESGLICQRPQGRKLFLALRREDLELRFPGLLELVLACRSRPLDSECDEQPL</sequence>
<evidence type="ECO:0000256" key="2">
    <source>
        <dbReference type="ARBA" id="ARBA00023125"/>
    </source>
</evidence>
<gene>
    <name evidence="5" type="ORF">Sspor_37970</name>
</gene>
<dbReference type="Gene3D" id="1.10.10.10">
    <property type="entry name" value="Winged helix-like DNA-binding domain superfamily/Winged helix DNA-binding domain"/>
    <property type="match status" value="1"/>
</dbReference>
<dbReference type="SUPFAM" id="SSF46785">
    <property type="entry name" value="Winged helix' DNA-binding domain"/>
    <property type="match status" value="1"/>
</dbReference>
<comment type="caution">
    <text evidence="5">The sequence shown here is derived from an EMBL/GenBank/DDBJ whole genome shotgun (WGS) entry which is preliminary data.</text>
</comment>
<accession>A0ABQ3TD04</accession>
<dbReference type="InterPro" id="IPR036390">
    <property type="entry name" value="WH_DNA-bd_sf"/>
</dbReference>
<dbReference type="InterPro" id="IPR011991">
    <property type="entry name" value="ArsR-like_HTH"/>
</dbReference>
<dbReference type="Pfam" id="PF12840">
    <property type="entry name" value="HTH_20"/>
    <property type="match status" value="1"/>
</dbReference>
<dbReference type="PANTHER" id="PTHR33154:SF12">
    <property type="entry name" value="TRANSCRIPTIONAL REGULATORY PROTEIN"/>
    <property type="match status" value="1"/>
</dbReference>
<proteinExistence type="predicted"/>
<dbReference type="PROSITE" id="PS50987">
    <property type="entry name" value="HTH_ARSR_2"/>
    <property type="match status" value="1"/>
</dbReference>
<dbReference type="SMART" id="SM00418">
    <property type="entry name" value="HTH_ARSR"/>
    <property type="match status" value="1"/>
</dbReference>
<dbReference type="EMBL" id="BNED01000005">
    <property type="protein sequence ID" value="GHI78236.1"/>
    <property type="molecule type" value="Genomic_DNA"/>
</dbReference>
<dbReference type="PANTHER" id="PTHR33154">
    <property type="entry name" value="TRANSCRIPTIONAL REGULATOR, ARSR FAMILY"/>
    <property type="match status" value="1"/>
</dbReference>
<feature type="domain" description="HTH arsR-type" evidence="4">
    <location>
        <begin position="33"/>
        <end position="126"/>
    </location>
</feature>
<protein>
    <recommendedName>
        <fullName evidence="4">HTH arsR-type domain-containing protein</fullName>
    </recommendedName>
</protein>
<evidence type="ECO:0000313" key="5">
    <source>
        <dbReference type="EMBL" id="GHI78236.1"/>
    </source>
</evidence>
<keyword evidence="1" id="KW-0805">Transcription regulation</keyword>
<evidence type="ECO:0000259" key="4">
    <source>
        <dbReference type="PROSITE" id="PS50987"/>
    </source>
</evidence>
<keyword evidence="3" id="KW-0804">Transcription</keyword>
<dbReference type="CDD" id="cd00090">
    <property type="entry name" value="HTH_ARSR"/>
    <property type="match status" value="1"/>
</dbReference>
<reference evidence="6" key="1">
    <citation type="submission" date="2023-07" db="EMBL/GenBank/DDBJ databases">
        <title>Whole genome shotgun sequence of Streptomyces spororaveus NBRC 15456.</title>
        <authorList>
            <person name="Komaki H."/>
            <person name="Tamura T."/>
        </authorList>
    </citation>
    <scope>NUCLEOTIDE SEQUENCE [LARGE SCALE GENOMIC DNA]</scope>
    <source>
        <strain evidence="6">NBRC 15456</strain>
    </source>
</reference>
<organism evidence="5 6">
    <name type="scientific">Streptomyces spororaveus</name>
    <dbReference type="NCBI Taxonomy" id="284039"/>
    <lineage>
        <taxon>Bacteria</taxon>
        <taxon>Bacillati</taxon>
        <taxon>Actinomycetota</taxon>
        <taxon>Actinomycetes</taxon>
        <taxon>Kitasatosporales</taxon>
        <taxon>Streptomycetaceae</taxon>
        <taxon>Streptomyces</taxon>
    </lineage>
</organism>
<dbReference type="InterPro" id="IPR001845">
    <property type="entry name" value="HTH_ArsR_DNA-bd_dom"/>
</dbReference>
<dbReference type="Proteomes" id="UP000608522">
    <property type="component" value="Unassembled WGS sequence"/>
</dbReference>
<dbReference type="InterPro" id="IPR051081">
    <property type="entry name" value="HTH_MetalResp_TranReg"/>
</dbReference>
<evidence type="ECO:0000256" key="1">
    <source>
        <dbReference type="ARBA" id="ARBA00023015"/>
    </source>
</evidence>